<keyword evidence="1" id="KW-0732">Signal</keyword>
<evidence type="ECO:0000256" key="1">
    <source>
        <dbReference type="SAM" id="SignalP"/>
    </source>
</evidence>
<evidence type="ECO:0008006" key="4">
    <source>
        <dbReference type="Google" id="ProtNLM"/>
    </source>
</evidence>
<dbReference type="SUPFAM" id="SSF53474">
    <property type="entry name" value="alpha/beta-Hydrolases"/>
    <property type="match status" value="1"/>
</dbReference>
<evidence type="ECO:0000313" key="2">
    <source>
        <dbReference type="EMBL" id="KAG0310482.1"/>
    </source>
</evidence>
<sequence length="333" mass="35833">MLFSKTISAAVAIALATIATSFVEASPVRIPEGLVARSVESAIAADASSPDATAYVPLSERTWTAEEIEDHHQWVKRSSSGINDWSCVPSAGKRPVVLVHGLIANKDDNWIYMGPRLKDAGYCVYSLTYGTLPGIYFIAGLDKIENSAAQLSTFIDKVLASTKASQVDLVGHSQGSLMPRYYLKFLGGASKVNKFAAFGTIAYGTTLDGVVPFLTSLGLYDPIKKILDPVCMSCFQFLVGSDFLNNLNAGGDTVPGVQYQFIASKYDEVVTPYTNGFLRDNSPAVKNIVLQDLCSLDTSEHALQMIDPIVFHKINAFLSPAAPQTVNCLSALT</sequence>
<feature type="chain" id="PRO_5040307127" description="Triacylglycerol lipase" evidence="1">
    <location>
        <begin position="26"/>
        <end position="333"/>
    </location>
</feature>
<dbReference type="InterPro" id="IPR002918">
    <property type="entry name" value="Lipase_EstA/Esterase_EstB"/>
</dbReference>
<dbReference type="AlphaFoldDB" id="A0A9P6R3K7"/>
<accession>A0A9P6R3K7</accession>
<dbReference type="Proteomes" id="UP000823405">
    <property type="component" value="Unassembled WGS sequence"/>
</dbReference>
<evidence type="ECO:0000313" key="3">
    <source>
        <dbReference type="Proteomes" id="UP000823405"/>
    </source>
</evidence>
<dbReference type="PANTHER" id="PTHR32015">
    <property type="entry name" value="FASTING INDUCED LIPASE"/>
    <property type="match status" value="1"/>
</dbReference>
<dbReference type="GO" id="GO:0016042">
    <property type="term" value="P:lipid catabolic process"/>
    <property type="evidence" value="ECO:0007669"/>
    <property type="project" value="InterPro"/>
</dbReference>
<protein>
    <recommendedName>
        <fullName evidence="4">Triacylglycerol lipase</fullName>
    </recommendedName>
</protein>
<dbReference type="Pfam" id="PF01674">
    <property type="entry name" value="Lipase_2"/>
    <property type="match status" value="1"/>
</dbReference>
<dbReference type="Gene3D" id="3.40.50.1820">
    <property type="entry name" value="alpha/beta hydrolase"/>
    <property type="match status" value="1"/>
</dbReference>
<dbReference type="EMBL" id="JAAAIN010000833">
    <property type="protein sequence ID" value="KAG0310482.1"/>
    <property type="molecule type" value="Genomic_DNA"/>
</dbReference>
<reference evidence="2" key="1">
    <citation type="journal article" date="2020" name="Fungal Divers.">
        <title>Resolving the Mortierellaceae phylogeny through synthesis of multi-gene phylogenetics and phylogenomics.</title>
        <authorList>
            <person name="Vandepol N."/>
            <person name="Liber J."/>
            <person name="Desiro A."/>
            <person name="Na H."/>
            <person name="Kennedy M."/>
            <person name="Barry K."/>
            <person name="Grigoriev I.V."/>
            <person name="Miller A.N."/>
            <person name="O'Donnell K."/>
            <person name="Stajich J.E."/>
            <person name="Bonito G."/>
        </authorList>
    </citation>
    <scope>NUCLEOTIDE SEQUENCE</scope>
    <source>
        <strain evidence="2">NVP60</strain>
    </source>
</reference>
<feature type="signal peptide" evidence="1">
    <location>
        <begin position="1"/>
        <end position="25"/>
    </location>
</feature>
<dbReference type="PANTHER" id="PTHR32015:SF1">
    <property type="entry name" value="LIPASE"/>
    <property type="match status" value="1"/>
</dbReference>
<dbReference type="GO" id="GO:0016298">
    <property type="term" value="F:lipase activity"/>
    <property type="evidence" value="ECO:0007669"/>
    <property type="project" value="TreeGrafter"/>
</dbReference>
<organism evidence="2 3">
    <name type="scientific">Linnemannia gamsii</name>
    <dbReference type="NCBI Taxonomy" id="64522"/>
    <lineage>
        <taxon>Eukaryota</taxon>
        <taxon>Fungi</taxon>
        <taxon>Fungi incertae sedis</taxon>
        <taxon>Mucoromycota</taxon>
        <taxon>Mortierellomycotina</taxon>
        <taxon>Mortierellomycetes</taxon>
        <taxon>Mortierellales</taxon>
        <taxon>Mortierellaceae</taxon>
        <taxon>Linnemannia</taxon>
    </lineage>
</organism>
<proteinExistence type="predicted"/>
<dbReference type="InterPro" id="IPR029058">
    <property type="entry name" value="AB_hydrolase_fold"/>
</dbReference>
<dbReference type="OrthoDB" id="9974421at2759"/>
<comment type="caution">
    <text evidence="2">The sequence shown here is derived from an EMBL/GenBank/DDBJ whole genome shotgun (WGS) entry which is preliminary data.</text>
</comment>
<gene>
    <name evidence="2" type="ORF">BGZ97_012540</name>
</gene>
<keyword evidence="3" id="KW-1185">Reference proteome</keyword>
<name>A0A9P6R3K7_9FUNG</name>